<dbReference type="Gene3D" id="3.30.300.30">
    <property type="match status" value="1"/>
</dbReference>
<name>A0A395IME8_9HELO</name>
<organism evidence="7 8">
    <name type="scientific">Monilinia fructigena</name>
    <dbReference type="NCBI Taxonomy" id="38457"/>
    <lineage>
        <taxon>Eukaryota</taxon>
        <taxon>Fungi</taxon>
        <taxon>Dikarya</taxon>
        <taxon>Ascomycota</taxon>
        <taxon>Pezizomycotina</taxon>
        <taxon>Leotiomycetes</taxon>
        <taxon>Helotiales</taxon>
        <taxon>Sclerotiniaceae</taxon>
        <taxon>Monilinia</taxon>
    </lineage>
</organism>
<comment type="similarity">
    <text evidence="1">Belongs to the ATP-dependent AMP-binding enzyme family.</text>
</comment>
<dbReference type="OrthoDB" id="1882297at2759"/>
<evidence type="ECO:0000313" key="7">
    <source>
        <dbReference type="EMBL" id="RAL60728.1"/>
    </source>
</evidence>
<gene>
    <name evidence="7" type="ORF">DID88_009834</name>
</gene>
<dbReference type="GO" id="GO:0016874">
    <property type="term" value="F:ligase activity"/>
    <property type="evidence" value="ECO:0007669"/>
    <property type="project" value="UniProtKB-KW"/>
</dbReference>
<dbReference type="PANTHER" id="PTHR43859">
    <property type="entry name" value="ACYL-ACTIVATING ENZYME"/>
    <property type="match status" value="1"/>
</dbReference>
<evidence type="ECO:0000256" key="5">
    <source>
        <dbReference type="SAM" id="MobiDB-lite"/>
    </source>
</evidence>
<evidence type="ECO:0000313" key="8">
    <source>
        <dbReference type="Proteomes" id="UP000249056"/>
    </source>
</evidence>
<feature type="compositionally biased region" description="Basic residues" evidence="5">
    <location>
        <begin position="116"/>
        <end position="129"/>
    </location>
</feature>
<protein>
    <recommendedName>
        <fullName evidence="6">AMP-binding enzyme C-terminal domain-containing protein</fullName>
    </recommendedName>
</protein>
<reference evidence="7 8" key="1">
    <citation type="submission" date="2018-06" db="EMBL/GenBank/DDBJ databases">
        <title>Genome Sequence of the Brown Rot Fungal Pathogen Monilinia fructigena.</title>
        <authorList>
            <person name="Landi L."/>
            <person name="De Miccolis Angelini R.M."/>
            <person name="Pollastro S."/>
            <person name="Abate D."/>
            <person name="Faretra F."/>
            <person name="Romanazzi G."/>
        </authorList>
    </citation>
    <scope>NUCLEOTIDE SEQUENCE [LARGE SCALE GENOMIC DNA]</scope>
    <source>
        <strain evidence="7 8">Mfrg269</strain>
    </source>
</reference>
<dbReference type="AlphaFoldDB" id="A0A395IME8"/>
<evidence type="ECO:0000256" key="3">
    <source>
        <dbReference type="ARBA" id="ARBA00022832"/>
    </source>
</evidence>
<dbReference type="Pfam" id="PF13193">
    <property type="entry name" value="AMP-binding_C"/>
    <property type="match status" value="1"/>
</dbReference>
<evidence type="ECO:0000256" key="1">
    <source>
        <dbReference type="ARBA" id="ARBA00006432"/>
    </source>
</evidence>
<proteinExistence type="inferred from homology"/>
<evidence type="ECO:0000256" key="2">
    <source>
        <dbReference type="ARBA" id="ARBA00022598"/>
    </source>
</evidence>
<evidence type="ECO:0000256" key="4">
    <source>
        <dbReference type="ARBA" id="ARBA00023098"/>
    </source>
</evidence>
<feature type="region of interest" description="Disordered" evidence="5">
    <location>
        <begin position="71"/>
        <end position="131"/>
    </location>
</feature>
<dbReference type="PANTHER" id="PTHR43859:SF4">
    <property type="entry name" value="BUTANOATE--COA LIGASE AAE1-RELATED"/>
    <property type="match status" value="1"/>
</dbReference>
<keyword evidence="4" id="KW-0443">Lipid metabolism</keyword>
<keyword evidence="8" id="KW-1185">Reference proteome</keyword>
<sequence length="243" mass="26898">METIKNPTITHFNAAPTVNTLLCAAKEAAKLPIPSPRHSRRFPPTAHLFETMTNLNLDPVHVYGMTKPTVLSPKATHAPLGTTSPERKIRPHGTPRPRLPHLPQRPHHQAQPAPRPTHRHRMQTARKSARSSFMGNTCAKEYYNDSEATAELFAGGVLHSGDLAVRHEDGSVQILDRAKDIIISGGENISSVALEAMLVQHDRVLEAGVVAVRDEKWGERPVAFVTVDERGMGVRMERNKHLD</sequence>
<dbReference type="Gene3D" id="3.40.50.12780">
    <property type="entry name" value="N-terminal domain of ligase-like"/>
    <property type="match status" value="1"/>
</dbReference>
<dbReference type="InterPro" id="IPR045851">
    <property type="entry name" value="AMP-bd_C_sf"/>
</dbReference>
<dbReference type="Proteomes" id="UP000249056">
    <property type="component" value="Unassembled WGS sequence"/>
</dbReference>
<feature type="compositionally biased region" description="Basic residues" evidence="5">
    <location>
        <begin position="89"/>
        <end position="108"/>
    </location>
</feature>
<keyword evidence="3" id="KW-0276">Fatty acid metabolism</keyword>
<evidence type="ECO:0000259" key="6">
    <source>
        <dbReference type="Pfam" id="PF13193"/>
    </source>
</evidence>
<dbReference type="InterPro" id="IPR025110">
    <property type="entry name" value="AMP-bd_C"/>
</dbReference>
<keyword evidence="2" id="KW-0436">Ligase</keyword>
<dbReference type="SUPFAM" id="SSF56801">
    <property type="entry name" value="Acetyl-CoA synthetase-like"/>
    <property type="match status" value="1"/>
</dbReference>
<comment type="caution">
    <text evidence="7">The sequence shown here is derived from an EMBL/GenBank/DDBJ whole genome shotgun (WGS) entry which is preliminary data.</text>
</comment>
<dbReference type="InterPro" id="IPR042099">
    <property type="entry name" value="ANL_N_sf"/>
</dbReference>
<dbReference type="GO" id="GO:0006631">
    <property type="term" value="P:fatty acid metabolic process"/>
    <property type="evidence" value="ECO:0007669"/>
    <property type="project" value="UniProtKB-KW"/>
</dbReference>
<dbReference type="EMBL" id="QKRW01000037">
    <property type="protein sequence ID" value="RAL60728.1"/>
    <property type="molecule type" value="Genomic_DNA"/>
</dbReference>
<accession>A0A395IME8</accession>
<feature type="domain" description="AMP-binding enzyme C-terminal" evidence="6">
    <location>
        <begin position="194"/>
        <end position="229"/>
    </location>
</feature>